<name>A0ACC1CPR9_9NEOP</name>
<proteinExistence type="predicted"/>
<evidence type="ECO:0000313" key="1">
    <source>
        <dbReference type="EMBL" id="KAJ0173581.1"/>
    </source>
</evidence>
<dbReference type="EMBL" id="CM034405">
    <property type="protein sequence ID" value="KAJ0173581.1"/>
    <property type="molecule type" value="Genomic_DNA"/>
</dbReference>
<organism evidence="1 2">
    <name type="scientific">Dendrolimus kikuchii</name>
    <dbReference type="NCBI Taxonomy" id="765133"/>
    <lineage>
        <taxon>Eukaryota</taxon>
        <taxon>Metazoa</taxon>
        <taxon>Ecdysozoa</taxon>
        <taxon>Arthropoda</taxon>
        <taxon>Hexapoda</taxon>
        <taxon>Insecta</taxon>
        <taxon>Pterygota</taxon>
        <taxon>Neoptera</taxon>
        <taxon>Endopterygota</taxon>
        <taxon>Lepidoptera</taxon>
        <taxon>Glossata</taxon>
        <taxon>Ditrysia</taxon>
        <taxon>Bombycoidea</taxon>
        <taxon>Lasiocampidae</taxon>
        <taxon>Dendrolimus</taxon>
    </lineage>
</organism>
<gene>
    <name evidence="1" type="ORF">K1T71_010730</name>
</gene>
<reference evidence="1 2" key="1">
    <citation type="journal article" date="2021" name="Front. Genet.">
        <title>Chromosome-Level Genome Assembly Reveals Significant Gene Expansion in the Toll and IMD Signaling Pathways of Dendrolimus kikuchii.</title>
        <authorList>
            <person name="Zhou J."/>
            <person name="Wu P."/>
            <person name="Xiong Z."/>
            <person name="Liu N."/>
            <person name="Zhao N."/>
            <person name="Ji M."/>
            <person name="Qiu Y."/>
            <person name="Yang B."/>
        </authorList>
    </citation>
    <scope>NUCLEOTIDE SEQUENCE [LARGE SCALE GENOMIC DNA]</scope>
    <source>
        <strain evidence="1">Ann1</strain>
    </source>
</reference>
<dbReference type="Proteomes" id="UP000824533">
    <property type="component" value="Linkage Group LG19"/>
</dbReference>
<evidence type="ECO:0000313" key="2">
    <source>
        <dbReference type="Proteomes" id="UP000824533"/>
    </source>
</evidence>
<keyword evidence="2" id="KW-1185">Reference proteome</keyword>
<sequence length="309" mass="34993">MEFDLKKLLPTKIFDVIERAGLATHKQILTLSVWDVKKLTNLHIEDIHLLKNIVSEFISPKSFNCKELLQTENCVKVTTGFREINEILRGGFSRGTLTEIFGESGSGKTQLAIQACLHNNPDCSVYICTEDVFPIKRFEEMKQGMQNFNTNVDYGKNLFVEHITEAKDLLCCVRVRLPKLLTQRKCSLIVLDSIAAPFRVESTNYVQRAEELRELAMCLINIAQQFNLAVVCINQVTASFDGIVNVLPCLGLAWSNMISTRLWMKKLCFYDGTYNNAQVRNLSVVFATDLPNHSVNFIITTYGLKAVVQ</sequence>
<accession>A0ACC1CPR9</accession>
<protein>
    <submittedName>
        <fullName evidence="1">Uncharacterized protein</fullName>
    </submittedName>
</protein>
<comment type="caution">
    <text evidence="1">The sequence shown here is derived from an EMBL/GenBank/DDBJ whole genome shotgun (WGS) entry which is preliminary data.</text>
</comment>